<proteinExistence type="predicted"/>
<evidence type="ECO:0000313" key="4">
    <source>
        <dbReference type="Proteomes" id="UP001310890"/>
    </source>
</evidence>
<accession>A0AAN7TAI9</accession>
<reference evidence="3" key="1">
    <citation type="submission" date="2023-08" db="EMBL/GenBank/DDBJ databases">
        <title>Black Yeasts Isolated from many extreme environments.</title>
        <authorList>
            <person name="Coleine C."/>
            <person name="Stajich J.E."/>
            <person name="Selbmann L."/>
        </authorList>
    </citation>
    <scope>NUCLEOTIDE SEQUENCE</scope>
    <source>
        <strain evidence="3">CCFEE 5401</strain>
    </source>
</reference>
<comment type="caution">
    <text evidence="3">The sequence shown here is derived from an EMBL/GenBank/DDBJ whole genome shotgun (WGS) entry which is preliminary data.</text>
</comment>
<evidence type="ECO:0000313" key="3">
    <source>
        <dbReference type="EMBL" id="KAK5105822.1"/>
    </source>
</evidence>
<protein>
    <recommendedName>
        <fullName evidence="2">F-box domain-containing protein</fullName>
    </recommendedName>
</protein>
<dbReference type="InterPro" id="IPR001810">
    <property type="entry name" value="F-box_dom"/>
</dbReference>
<dbReference type="Proteomes" id="UP001310890">
    <property type="component" value="Unassembled WGS sequence"/>
</dbReference>
<sequence length="436" mass="49597">MPLRTTLRRISVTAALRRSSKTSIESTHIEPRANNHVRQEGIDGPGSGLLTLPTELLSQIFTTLSLDDICALRLTCRLANHLVSEGDILRTWMHVSSHVEPHLLRLYPYEHPIRFNYVIKQIRRQSIAKQTAALYTAFVYRNIVRVSLSRVGLHFSETKLRCDFAPVAAEMQARMVPLLLTLQHYMETCAVLTLKTYSSTCCDEGQVRSNLRDQATRALLKDYETAELKDMFKIWCFITWMSNQIFNRPSYAGAVERLARGWVFDSKLSTAELECALLYSGGLSVLRDALKCQTMKDRRAMLERKVKAMRPDGTGKWWEIWLTRDLAPPSKEVAIKVLLPETDHDIIFGLDVRTALSRAGVVECSEVHPIIGTVQQCTEFLTEMAGYDLLHRLPPEHSDTNTTADRSEDEDHSEREQCTVCERHGHKAENCPNANQ</sequence>
<dbReference type="CDD" id="cd09917">
    <property type="entry name" value="F-box_SF"/>
    <property type="match status" value="1"/>
</dbReference>
<dbReference type="PROSITE" id="PS50181">
    <property type="entry name" value="FBOX"/>
    <property type="match status" value="1"/>
</dbReference>
<feature type="region of interest" description="Disordered" evidence="1">
    <location>
        <begin position="392"/>
        <end position="436"/>
    </location>
</feature>
<organism evidence="3 4">
    <name type="scientific">Meristemomyces frigidus</name>
    <dbReference type="NCBI Taxonomy" id="1508187"/>
    <lineage>
        <taxon>Eukaryota</taxon>
        <taxon>Fungi</taxon>
        <taxon>Dikarya</taxon>
        <taxon>Ascomycota</taxon>
        <taxon>Pezizomycotina</taxon>
        <taxon>Dothideomycetes</taxon>
        <taxon>Dothideomycetidae</taxon>
        <taxon>Mycosphaerellales</taxon>
        <taxon>Teratosphaeriaceae</taxon>
        <taxon>Meristemomyces</taxon>
    </lineage>
</organism>
<feature type="compositionally biased region" description="Basic and acidic residues" evidence="1">
    <location>
        <begin position="412"/>
        <end position="429"/>
    </location>
</feature>
<dbReference type="SMART" id="SM00256">
    <property type="entry name" value="FBOX"/>
    <property type="match status" value="1"/>
</dbReference>
<name>A0AAN7TAI9_9PEZI</name>
<dbReference type="SUPFAM" id="SSF81383">
    <property type="entry name" value="F-box domain"/>
    <property type="match status" value="1"/>
</dbReference>
<dbReference type="AlphaFoldDB" id="A0AAN7TAI9"/>
<dbReference type="Pfam" id="PF12937">
    <property type="entry name" value="F-box-like"/>
    <property type="match status" value="1"/>
</dbReference>
<evidence type="ECO:0000256" key="1">
    <source>
        <dbReference type="SAM" id="MobiDB-lite"/>
    </source>
</evidence>
<evidence type="ECO:0000259" key="2">
    <source>
        <dbReference type="PROSITE" id="PS50181"/>
    </source>
</evidence>
<dbReference type="EMBL" id="JAVRRL010000151">
    <property type="protein sequence ID" value="KAK5105822.1"/>
    <property type="molecule type" value="Genomic_DNA"/>
</dbReference>
<dbReference type="Gene3D" id="1.20.1280.50">
    <property type="match status" value="1"/>
</dbReference>
<dbReference type="InterPro" id="IPR036047">
    <property type="entry name" value="F-box-like_dom_sf"/>
</dbReference>
<feature type="domain" description="F-box" evidence="2">
    <location>
        <begin position="46"/>
        <end position="95"/>
    </location>
</feature>
<gene>
    <name evidence="3" type="ORF">LTR62_002125</name>
</gene>